<gene>
    <name evidence="3" type="ORF">CYMTET_5758</name>
</gene>
<keyword evidence="4" id="KW-1185">Reference proteome</keyword>
<dbReference type="AlphaFoldDB" id="A0AAE0LIR5"/>
<feature type="compositionally biased region" description="Polar residues" evidence="2">
    <location>
        <begin position="54"/>
        <end position="68"/>
    </location>
</feature>
<evidence type="ECO:0000256" key="1">
    <source>
        <dbReference type="SAM" id="Coils"/>
    </source>
</evidence>
<comment type="caution">
    <text evidence="3">The sequence shown here is derived from an EMBL/GenBank/DDBJ whole genome shotgun (WGS) entry which is preliminary data.</text>
</comment>
<reference evidence="3 4" key="1">
    <citation type="journal article" date="2015" name="Genome Biol. Evol.">
        <title>Comparative Genomics of a Bacterivorous Green Alga Reveals Evolutionary Causalities and Consequences of Phago-Mixotrophic Mode of Nutrition.</title>
        <authorList>
            <person name="Burns J.A."/>
            <person name="Paasch A."/>
            <person name="Narechania A."/>
            <person name="Kim E."/>
        </authorList>
    </citation>
    <scope>NUCLEOTIDE SEQUENCE [LARGE SCALE GENOMIC DNA]</scope>
    <source>
        <strain evidence="3 4">PLY_AMNH</strain>
    </source>
</reference>
<sequence>MTKPRSSREETAELSHSFLQDLTDDERRELFRAANFAWESVQGEEPWREVRQPQRGQHQQPAKISTKQSDAEIRKEQDTTWELARLRVQTTALAAENDVLRQGAQELSQKLRTVETATQDDAQKQQLRVRQAEEIAAARTADLEEQSERQRRVLAELALAAETLAKDNVLLTSEVMSLRDTGKRTERHAEDLEDRVHKLQELYVVGLEAAAVDEQSKKLPVKFWEELATPEVLALSRPPAEWPVPRAAPPSLPNRCTAVGCREQLGRLQQATRENEALAQENKSLQAQLDELQGAHGELLRLSSAERKLASSNVAQQQAQLVGALRRIQWLVEQQKVPVLTALRATPDAKLSSLPPCVQLPMPNSRPYR</sequence>
<keyword evidence="1" id="KW-0175">Coiled coil</keyword>
<organism evidence="3 4">
    <name type="scientific">Cymbomonas tetramitiformis</name>
    <dbReference type="NCBI Taxonomy" id="36881"/>
    <lineage>
        <taxon>Eukaryota</taxon>
        <taxon>Viridiplantae</taxon>
        <taxon>Chlorophyta</taxon>
        <taxon>Pyramimonadophyceae</taxon>
        <taxon>Pyramimonadales</taxon>
        <taxon>Pyramimonadaceae</taxon>
        <taxon>Cymbomonas</taxon>
    </lineage>
</organism>
<feature type="coiled-coil region" evidence="1">
    <location>
        <begin position="261"/>
        <end position="302"/>
    </location>
</feature>
<evidence type="ECO:0000313" key="3">
    <source>
        <dbReference type="EMBL" id="KAK3286698.1"/>
    </source>
</evidence>
<name>A0AAE0LIR5_9CHLO</name>
<feature type="region of interest" description="Disordered" evidence="2">
    <location>
        <begin position="42"/>
        <end position="73"/>
    </location>
</feature>
<evidence type="ECO:0000256" key="2">
    <source>
        <dbReference type="SAM" id="MobiDB-lite"/>
    </source>
</evidence>
<feature type="non-terminal residue" evidence="3">
    <location>
        <position position="369"/>
    </location>
</feature>
<dbReference type="EMBL" id="LGRX02001182">
    <property type="protein sequence ID" value="KAK3286698.1"/>
    <property type="molecule type" value="Genomic_DNA"/>
</dbReference>
<protein>
    <submittedName>
        <fullName evidence="3">Uncharacterized protein</fullName>
    </submittedName>
</protein>
<accession>A0AAE0LIR5</accession>
<evidence type="ECO:0000313" key="4">
    <source>
        <dbReference type="Proteomes" id="UP001190700"/>
    </source>
</evidence>
<dbReference type="Proteomes" id="UP001190700">
    <property type="component" value="Unassembled WGS sequence"/>
</dbReference>
<proteinExistence type="predicted"/>